<gene>
    <name evidence="1" type="ORF">AVEN_205442_1</name>
</gene>
<sequence length="123" mass="13796">MALVKAKLSGRKAAMTRELFTQAKSLIMIGRVESYYDPGATFPRYATAPSKTDPSWGKLPLPQGVGLLPFGSRKVFHFPSTTYWIQQRHSPIYHLLDPAEVFPDLPPTGCSRGIPRSTTYWIQ</sequence>
<dbReference type="AlphaFoldDB" id="A0A4Y2V8L1"/>
<proteinExistence type="predicted"/>
<reference evidence="1 2" key="1">
    <citation type="journal article" date="2019" name="Sci. Rep.">
        <title>Orb-weaving spider Araneus ventricosus genome elucidates the spidroin gene catalogue.</title>
        <authorList>
            <person name="Kono N."/>
            <person name="Nakamura H."/>
            <person name="Ohtoshi R."/>
            <person name="Moran D.A.P."/>
            <person name="Shinohara A."/>
            <person name="Yoshida Y."/>
            <person name="Fujiwara M."/>
            <person name="Mori M."/>
            <person name="Tomita M."/>
            <person name="Arakawa K."/>
        </authorList>
    </citation>
    <scope>NUCLEOTIDE SEQUENCE [LARGE SCALE GENOMIC DNA]</scope>
</reference>
<dbReference type="EMBL" id="BGPR01044776">
    <property type="protein sequence ID" value="GBO21609.1"/>
    <property type="molecule type" value="Genomic_DNA"/>
</dbReference>
<dbReference type="Proteomes" id="UP000499080">
    <property type="component" value="Unassembled WGS sequence"/>
</dbReference>
<protein>
    <submittedName>
        <fullName evidence="1">Uncharacterized protein</fullName>
    </submittedName>
</protein>
<accession>A0A4Y2V8L1</accession>
<evidence type="ECO:0000313" key="2">
    <source>
        <dbReference type="Proteomes" id="UP000499080"/>
    </source>
</evidence>
<keyword evidence="2" id="KW-1185">Reference proteome</keyword>
<comment type="caution">
    <text evidence="1">The sequence shown here is derived from an EMBL/GenBank/DDBJ whole genome shotgun (WGS) entry which is preliminary data.</text>
</comment>
<feature type="non-terminal residue" evidence="1">
    <location>
        <position position="123"/>
    </location>
</feature>
<evidence type="ECO:0000313" key="1">
    <source>
        <dbReference type="EMBL" id="GBO21609.1"/>
    </source>
</evidence>
<organism evidence="1 2">
    <name type="scientific">Araneus ventricosus</name>
    <name type="common">Orbweaver spider</name>
    <name type="synonym">Epeira ventricosa</name>
    <dbReference type="NCBI Taxonomy" id="182803"/>
    <lineage>
        <taxon>Eukaryota</taxon>
        <taxon>Metazoa</taxon>
        <taxon>Ecdysozoa</taxon>
        <taxon>Arthropoda</taxon>
        <taxon>Chelicerata</taxon>
        <taxon>Arachnida</taxon>
        <taxon>Araneae</taxon>
        <taxon>Araneomorphae</taxon>
        <taxon>Entelegynae</taxon>
        <taxon>Araneoidea</taxon>
        <taxon>Araneidae</taxon>
        <taxon>Araneus</taxon>
    </lineage>
</organism>
<name>A0A4Y2V8L1_ARAVE</name>